<dbReference type="SUPFAM" id="SSF53067">
    <property type="entry name" value="Actin-like ATPase domain"/>
    <property type="match status" value="2"/>
</dbReference>
<keyword evidence="4 9" id="KW-0547">Nucleotide-binding</keyword>
<dbReference type="FunFam" id="3.30.420.40:FF:000008">
    <property type="entry name" value="Glycerol kinase"/>
    <property type="match status" value="1"/>
</dbReference>
<evidence type="ECO:0000259" key="11">
    <source>
        <dbReference type="Pfam" id="PF00370"/>
    </source>
</evidence>
<name>A0A963YQ00_9PROT</name>
<evidence type="ECO:0000256" key="1">
    <source>
        <dbReference type="ARBA" id="ARBA00005190"/>
    </source>
</evidence>
<dbReference type="PANTHER" id="PTHR10196">
    <property type="entry name" value="SUGAR KINASE"/>
    <property type="match status" value="1"/>
</dbReference>
<feature type="domain" description="Carbohydrate kinase FGGY C-terminal" evidence="12">
    <location>
        <begin position="260"/>
        <end position="449"/>
    </location>
</feature>
<dbReference type="InterPro" id="IPR018485">
    <property type="entry name" value="FGGY_C"/>
</dbReference>
<dbReference type="Proteomes" id="UP000708298">
    <property type="component" value="Unassembled WGS sequence"/>
</dbReference>
<comment type="caution">
    <text evidence="9">Lacks conserved residue(s) required for the propagation of feature annotation.</text>
</comment>
<evidence type="ECO:0000313" key="14">
    <source>
        <dbReference type="Proteomes" id="UP000708298"/>
    </source>
</evidence>
<dbReference type="NCBIfam" id="TIGR01311">
    <property type="entry name" value="glycerol_kin"/>
    <property type="match status" value="1"/>
</dbReference>
<protein>
    <recommendedName>
        <fullName evidence="9">Glycerol kinase</fullName>
        <ecNumber evidence="9">2.7.1.30</ecNumber>
    </recommendedName>
    <alternativeName>
        <fullName evidence="9">ATP:glycerol 3-phosphotransferase</fullName>
    </alternativeName>
    <alternativeName>
        <fullName evidence="9">Glycerokinase</fullName>
        <shortName evidence="9">GK</shortName>
    </alternativeName>
</protein>
<dbReference type="InterPro" id="IPR043129">
    <property type="entry name" value="ATPase_NBD"/>
</dbReference>
<feature type="binding site" evidence="9">
    <location>
        <position position="14"/>
    </location>
    <ligand>
        <name>ATP</name>
        <dbReference type="ChEBI" id="CHEBI:30616"/>
    </ligand>
</feature>
<feature type="binding site" evidence="9">
    <location>
        <position position="265"/>
    </location>
    <ligand>
        <name>ADP</name>
        <dbReference type="ChEBI" id="CHEBI:456216"/>
    </ligand>
</feature>
<dbReference type="GO" id="GO:0019563">
    <property type="term" value="P:glycerol catabolic process"/>
    <property type="evidence" value="ECO:0007669"/>
    <property type="project" value="UniProtKB-UniRule"/>
</dbReference>
<dbReference type="EMBL" id="JAESVB010000001">
    <property type="protein sequence ID" value="MCB8874145.1"/>
    <property type="molecule type" value="Genomic_DNA"/>
</dbReference>
<feature type="binding site" evidence="9">
    <location>
        <position position="312"/>
    </location>
    <ligand>
        <name>ATP</name>
        <dbReference type="ChEBI" id="CHEBI:30616"/>
    </ligand>
</feature>
<feature type="binding site" evidence="9">
    <location>
        <position position="12"/>
    </location>
    <ligand>
        <name>ATP</name>
        <dbReference type="ChEBI" id="CHEBI:30616"/>
    </ligand>
</feature>
<feature type="binding site" evidence="9">
    <location>
        <position position="13"/>
    </location>
    <ligand>
        <name>ATP</name>
        <dbReference type="ChEBI" id="CHEBI:30616"/>
    </ligand>
</feature>
<comment type="activity regulation">
    <text evidence="9">Inhibited by fructose 1,6-bisphosphate (FBP).</text>
</comment>
<evidence type="ECO:0000256" key="7">
    <source>
        <dbReference type="ARBA" id="ARBA00022840"/>
    </source>
</evidence>
<dbReference type="Pfam" id="PF00370">
    <property type="entry name" value="FGGY_N"/>
    <property type="match status" value="1"/>
</dbReference>
<feature type="binding site" evidence="9">
    <location>
        <position position="411"/>
    </location>
    <ligand>
        <name>ADP</name>
        <dbReference type="ChEBI" id="CHEBI:456216"/>
    </ligand>
</feature>
<dbReference type="InterPro" id="IPR018484">
    <property type="entry name" value="FGGY_N"/>
</dbReference>
<keyword evidence="3 9" id="KW-0808">Transferase</keyword>
<evidence type="ECO:0000256" key="3">
    <source>
        <dbReference type="ARBA" id="ARBA00022679"/>
    </source>
</evidence>
<feature type="binding site" evidence="9">
    <location>
        <position position="411"/>
    </location>
    <ligand>
        <name>ATP</name>
        <dbReference type="ChEBI" id="CHEBI:30616"/>
    </ligand>
</feature>
<sequence length="499" mass="53565">MPAHILVIDQGTTSTRAIVFDAAMKPVASAQEEFPQIFPHPGWVEHNPETLWATTLGTARAAIAEAGLSAADIAGLGIANQRETALIWERATGRPIANAIVWQDRRTADFCQQLEADGHEALVAERTGLRLDPYFSATKIAWLLDHVPGARAQAEAGKLAFGTVDTFLLWRLTGGQVHATDATNASRTLLCDIRTATWDDDLLRLFNVPASLLPEIRDCAGEFGVTQADFFGGPITIRGIAGDQQAALIGQGCFTPGTVKATYGTGGFVLLNIGPTPKPSRHRLLTTIAWARGGERAYALEGSIFSAGASVQWLRDGLGLVENSAETGRLAEAADPGQSVYLVPAFTGLGAPHWNSHARALVSGISRGTTKRELARAVLESIGYQTRDLLQAMLADYGEPIENLAFRVDGGMSASDWTMQFLADMLGQAVERPAFRETTAMGAAYLAGLDAGLYPEPTDFAKSRAVDRRFTPNLEEDARAAKYRGWLHAVKLATLPEDG</sequence>
<feature type="binding site" evidence="9">
    <location>
        <position position="265"/>
    </location>
    <ligand>
        <name>ATP</name>
        <dbReference type="ChEBI" id="CHEBI:30616"/>
    </ligand>
</feature>
<comment type="similarity">
    <text evidence="2 9 10">Belongs to the FGGY kinase family.</text>
</comment>
<feature type="binding site" evidence="9">
    <location>
        <position position="243"/>
    </location>
    <ligand>
        <name>glycerol</name>
        <dbReference type="ChEBI" id="CHEBI:17754"/>
    </ligand>
</feature>
<reference evidence="13" key="2">
    <citation type="submission" date="2021-01" db="EMBL/GenBank/DDBJ databases">
        <authorList>
            <person name="Mieszkin S."/>
            <person name="Pouder E."/>
            <person name="Alain K."/>
        </authorList>
    </citation>
    <scope>NUCLEOTIDE SEQUENCE</scope>
    <source>
        <strain evidence="13">HW T2.11</strain>
    </source>
</reference>
<dbReference type="FunFam" id="3.30.420.40:FF:000007">
    <property type="entry name" value="Glycerol kinase"/>
    <property type="match status" value="1"/>
</dbReference>
<keyword evidence="14" id="KW-1185">Reference proteome</keyword>
<evidence type="ECO:0000256" key="2">
    <source>
        <dbReference type="ARBA" id="ARBA00009156"/>
    </source>
</evidence>
<organism evidence="13 14">
    <name type="scientific">Acidisoma silvae</name>
    <dbReference type="NCBI Taxonomy" id="2802396"/>
    <lineage>
        <taxon>Bacteria</taxon>
        <taxon>Pseudomonadati</taxon>
        <taxon>Pseudomonadota</taxon>
        <taxon>Alphaproteobacteria</taxon>
        <taxon>Acetobacterales</taxon>
        <taxon>Acidocellaceae</taxon>
        <taxon>Acidisoma</taxon>
    </lineage>
</organism>
<dbReference type="Pfam" id="PF02782">
    <property type="entry name" value="FGGY_C"/>
    <property type="match status" value="1"/>
</dbReference>
<evidence type="ECO:0000256" key="8">
    <source>
        <dbReference type="ARBA" id="ARBA00052101"/>
    </source>
</evidence>
<dbReference type="InterPro" id="IPR000577">
    <property type="entry name" value="Carb_kinase_FGGY"/>
</dbReference>
<evidence type="ECO:0000256" key="4">
    <source>
        <dbReference type="ARBA" id="ARBA00022741"/>
    </source>
</evidence>
<comment type="catalytic activity">
    <reaction evidence="8 9">
        <text>glycerol + ATP = sn-glycerol 3-phosphate + ADP + H(+)</text>
        <dbReference type="Rhea" id="RHEA:21644"/>
        <dbReference type="ChEBI" id="CHEBI:15378"/>
        <dbReference type="ChEBI" id="CHEBI:17754"/>
        <dbReference type="ChEBI" id="CHEBI:30616"/>
        <dbReference type="ChEBI" id="CHEBI:57597"/>
        <dbReference type="ChEBI" id="CHEBI:456216"/>
        <dbReference type="EC" id="2.7.1.30"/>
    </reaction>
</comment>
<feature type="binding site" evidence="9">
    <location>
        <position position="16"/>
    </location>
    <ligand>
        <name>ADP</name>
        <dbReference type="ChEBI" id="CHEBI:456216"/>
    </ligand>
</feature>
<dbReference type="AlphaFoldDB" id="A0A963YQ00"/>
<comment type="caution">
    <text evidence="13">The sequence shown here is derived from an EMBL/GenBank/DDBJ whole genome shotgun (WGS) entry which is preliminary data.</text>
</comment>
<keyword evidence="7 9" id="KW-0067">ATP-binding</keyword>
<evidence type="ECO:0000259" key="12">
    <source>
        <dbReference type="Pfam" id="PF02782"/>
    </source>
</evidence>
<feature type="binding site" evidence="9">
    <location>
        <position position="82"/>
    </location>
    <ligand>
        <name>glycerol</name>
        <dbReference type="ChEBI" id="CHEBI:17754"/>
    </ligand>
</feature>
<accession>A0A963YQ00</accession>
<feature type="binding site" evidence="9">
    <location>
        <position position="243"/>
    </location>
    <ligand>
        <name>sn-glycerol 3-phosphate</name>
        <dbReference type="ChEBI" id="CHEBI:57597"/>
    </ligand>
</feature>
<comment type="function">
    <text evidence="9">Key enzyme in the regulation of glycerol uptake and metabolism. Catalyzes the phosphorylation of glycerol to yield sn-glycerol 3-phosphate.</text>
</comment>
<evidence type="ECO:0000313" key="13">
    <source>
        <dbReference type="EMBL" id="MCB8874145.1"/>
    </source>
</evidence>
<feature type="domain" description="Carbohydrate kinase FGGY N-terminal" evidence="11">
    <location>
        <begin position="5"/>
        <end position="250"/>
    </location>
</feature>
<dbReference type="EC" id="2.7.1.30" evidence="9"/>
<feature type="binding site" evidence="9">
    <location>
        <position position="12"/>
    </location>
    <ligand>
        <name>sn-glycerol 3-phosphate</name>
        <dbReference type="ChEBI" id="CHEBI:57597"/>
    </ligand>
</feature>
<evidence type="ECO:0000256" key="9">
    <source>
        <dbReference type="HAMAP-Rule" id="MF_00186"/>
    </source>
</evidence>
<dbReference type="GO" id="GO:0005829">
    <property type="term" value="C:cytosol"/>
    <property type="evidence" value="ECO:0007669"/>
    <property type="project" value="UniProtKB-ARBA"/>
</dbReference>
<feature type="binding site" evidence="9">
    <location>
        <position position="12"/>
    </location>
    <ligand>
        <name>ADP</name>
        <dbReference type="ChEBI" id="CHEBI:456216"/>
    </ligand>
</feature>
<dbReference type="GO" id="GO:0005524">
    <property type="term" value="F:ATP binding"/>
    <property type="evidence" value="ECO:0007669"/>
    <property type="project" value="UniProtKB-UniRule"/>
</dbReference>
<dbReference type="PANTHER" id="PTHR10196:SF78">
    <property type="entry name" value="GLYCEROL KINASE"/>
    <property type="match status" value="1"/>
</dbReference>
<dbReference type="GO" id="GO:0006072">
    <property type="term" value="P:glycerol-3-phosphate metabolic process"/>
    <property type="evidence" value="ECO:0007669"/>
    <property type="project" value="InterPro"/>
</dbReference>
<dbReference type="NCBIfam" id="NF000756">
    <property type="entry name" value="PRK00047.1"/>
    <property type="match status" value="1"/>
</dbReference>
<dbReference type="InterPro" id="IPR018483">
    <property type="entry name" value="Carb_kinase_FGGY_CS"/>
</dbReference>
<dbReference type="HAMAP" id="MF_00186">
    <property type="entry name" value="Glycerol_kin"/>
    <property type="match status" value="1"/>
</dbReference>
<dbReference type="PROSITE" id="PS00933">
    <property type="entry name" value="FGGY_KINASES_1"/>
    <property type="match status" value="1"/>
</dbReference>
<feature type="binding site" evidence="9">
    <location>
        <position position="134"/>
    </location>
    <ligand>
        <name>sn-glycerol 3-phosphate</name>
        <dbReference type="ChEBI" id="CHEBI:57597"/>
    </ligand>
</feature>
<keyword evidence="5 9" id="KW-0418">Kinase</keyword>
<feature type="binding site" evidence="9">
    <location>
        <position position="308"/>
    </location>
    <ligand>
        <name>ATP</name>
        <dbReference type="ChEBI" id="CHEBI:30616"/>
    </ligand>
</feature>
<dbReference type="RefSeq" id="WP_227319797.1">
    <property type="nucleotide sequence ID" value="NZ_JAESVB010000001.1"/>
</dbReference>
<evidence type="ECO:0000256" key="6">
    <source>
        <dbReference type="ARBA" id="ARBA00022798"/>
    </source>
</evidence>
<feature type="binding site" evidence="9">
    <location>
        <position position="134"/>
    </location>
    <ligand>
        <name>glycerol</name>
        <dbReference type="ChEBI" id="CHEBI:17754"/>
    </ligand>
</feature>
<comment type="pathway">
    <text evidence="1 9">Polyol metabolism; glycerol degradation via glycerol kinase pathway; sn-glycerol 3-phosphate from glycerol: step 1/1.</text>
</comment>
<feature type="binding site" evidence="9">
    <location>
        <position position="83"/>
    </location>
    <ligand>
        <name>sn-glycerol 3-phosphate</name>
        <dbReference type="ChEBI" id="CHEBI:57597"/>
    </ligand>
</feature>
<feature type="binding site" evidence="9">
    <location>
        <position position="82"/>
    </location>
    <ligand>
        <name>sn-glycerol 3-phosphate</name>
        <dbReference type="ChEBI" id="CHEBI:57597"/>
    </ligand>
</feature>
<dbReference type="PROSITE" id="PS00445">
    <property type="entry name" value="FGGY_KINASES_2"/>
    <property type="match status" value="1"/>
</dbReference>
<reference evidence="13" key="1">
    <citation type="journal article" date="2021" name="Microorganisms">
        <title>Acidisoma silvae sp. nov. and Acidisomacellulosilytica sp. nov., Two Acidophilic Bacteria Isolated from Decaying Wood, Hydrolyzing Cellulose and Producing Poly-3-hydroxybutyrate.</title>
        <authorList>
            <person name="Mieszkin S."/>
            <person name="Pouder E."/>
            <person name="Uroz S."/>
            <person name="Simon-Colin C."/>
            <person name="Alain K."/>
        </authorList>
    </citation>
    <scope>NUCLEOTIDE SEQUENCE</scope>
    <source>
        <strain evidence="13">HW T2.11</strain>
    </source>
</reference>
<keyword evidence="6 9" id="KW-0319">Glycerol metabolism</keyword>
<dbReference type="Gene3D" id="3.30.420.40">
    <property type="match status" value="2"/>
</dbReference>
<proteinExistence type="inferred from homology"/>
<dbReference type="GO" id="GO:0004370">
    <property type="term" value="F:glycerol kinase activity"/>
    <property type="evidence" value="ECO:0007669"/>
    <property type="project" value="UniProtKB-UniRule"/>
</dbReference>
<dbReference type="PIRSF" id="PIRSF000538">
    <property type="entry name" value="GlpK"/>
    <property type="match status" value="1"/>
</dbReference>
<dbReference type="InterPro" id="IPR005999">
    <property type="entry name" value="Glycerol_kin"/>
</dbReference>
<evidence type="ECO:0000256" key="10">
    <source>
        <dbReference type="RuleBase" id="RU003733"/>
    </source>
</evidence>
<evidence type="ECO:0000256" key="5">
    <source>
        <dbReference type="ARBA" id="ARBA00022777"/>
    </source>
</evidence>
<gene>
    <name evidence="9 13" type="primary">glpK</name>
    <name evidence="13" type="ORF">ASILVAE211_03040</name>
</gene>
<dbReference type="CDD" id="cd07786">
    <property type="entry name" value="FGGY_EcGK_like"/>
    <property type="match status" value="1"/>
</dbReference>
<feature type="binding site" evidence="9">
    <location>
        <position position="83"/>
    </location>
    <ligand>
        <name>glycerol</name>
        <dbReference type="ChEBI" id="CHEBI:17754"/>
    </ligand>
</feature>
<feature type="binding site" evidence="9">
    <location>
        <position position="308"/>
    </location>
    <ligand>
        <name>ADP</name>
        <dbReference type="ChEBI" id="CHEBI:456216"/>
    </ligand>
</feature>
<feature type="binding site" evidence="9">
    <location>
        <position position="244"/>
    </location>
    <ligand>
        <name>glycerol</name>
        <dbReference type="ChEBI" id="CHEBI:17754"/>
    </ligand>
</feature>